<proteinExistence type="predicted"/>
<protein>
    <recommendedName>
        <fullName evidence="4">Acid phosphatase</fullName>
    </recommendedName>
</protein>
<keyword evidence="1" id="KW-0812">Transmembrane</keyword>
<feature type="transmembrane region" description="Helical" evidence="1">
    <location>
        <begin position="6"/>
        <end position="26"/>
    </location>
</feature>
<gene>
    <name evidence="2" type="ORF">BAA01_06695</name>
</gene>
<dbReference type="Proteomes" id="UP000196475">
    <property type="component" value="Unassembled WGS sequence"/>
</dbReference>
<feature type="transmembrane region" description="Helical" evidence="1">
    <location>
        <begin position="68"/>
        <end position="88"/>
    </location>
</feature>
<dbReference type="EMBL" id="LZRT01000090">
    <property type="protein sequence ID" value="OUM86433.1"/>
    <property type="molecule type" value="Genomic_DNA"/>
</dbReference>
<keyword evidence="1" id="KW-0472">Membrane</keyword>
<evidence type="ECO:0000256" key="1">
    <source>
        <dbReference type="SAM" id="Phobius"/>
    </source>
</evidence>
<organism evidence="2 3">
    <name type="scientific">Bacillus thermozeamaize</name>
    <dbReference type="NCBI Taxonomy" id="230954"/>
    <lineage>
        <taxon>Bacteria</taxon>
        <taxon>Bacillati</taxon>
        <taxon>Bacillota</taxon>
        <taxon>Bacilli</taxon>
        <taxon>Bacillales</taxon>
        <taxon>Bacillaceae</taxon>
        <taxon>Bacillus</taxon>
    </lineage>
</organism>
<dbReference type="PANTHER" id="PTHR31446">
    <property type="entry name" value="ACID PHOSPHATASE/VANADIUM-DEPENDENT HALOPEROXIDASE-RELATED PROTEIN"/>
    <property type="match status" value="1"/>
</dbReference>
<sequence length="155" mass="17106">MDLLYNFPLWAALTAICFAQTIKVLLHWLALREWNWHLLFSTGGMPSSHSAAVVALTTAVGMQEGLDSPLFAISAIFSVITMFDAAGVRRHAGEHAAILNQLLEELKDISEIDWSHPEKGQEKLKELLGHKPTEVFAGGWLGLFTALAVHAWSPF</sequence>
<dbReference type="PANTHER" id="PTHR31446:SF29">
    <property type="entry name" value="ACID PHOSPHATASE_VANADIUM-DEPENDENT HALOPEROXIDASE-RELATED PROTEIN"/>
    <property type="match status" value="1"/>
</dbReference>
<dbReference type="AlphaFoldDB" id="A0A1Y3PGJ0"/>
<evidence type="ECO:0000313" key="2">
    <source>
        <dbReference type="EMBL" id="OUM86433.1"/>
    </source>
</evidence>
<dbReference type="InterPro" id="IPR003832">
    <property type="entry name" value="DUF212"/>
</dbReference>
<evidence type="ECO:0000313" key="3">
    <source>
        <dbReference type="Proteomes" id="UP000196475"/>
    </source>
</evidence>
<accession>A0A1Y3PGJ0</accession>
<keyword evidence="1" id="KW-1133">Transmembrane helix</keyword>
<evidence type="ECO:0008006" key="4">
    <source>
        <dbReference type="Google" id="ProtNLM"/>
    </source>
</evidence>
<dbReference type="Pfam" id="PF02681">
    <property type="entry name" value="DUF212"/>
    <property type="match status" value="1"/>
</dbReference>
<reference evidence="3" key="1">
    <citation type="submission" date="2016-06" db="EMBL/GenBank/DDBJ databases">
        <authorList>
            <person name="Nascimento L."/>
            <person name="Pereira R.V."/>
            <person name="Martins L.F."/>
            <person name="Quaggio R.B."/>
            <person name="Silva A.M."/>
            <person name="Setubal J.C."/>
        </authorList>
    </citation>
    <scope>NUCLEOTIDE SEQUENCE [LARGE SCALE GENOMIC DNA]</scope>
</reference>
<comment type="caution">
    <text evidence="2">The sequence shown here is derived from an EMBL/GenBank/DDBJ whole genome shotgun (WGS) entry which is preliminary data.</text>
</comment>
<feature type="transmembrane region" description="Helical" evidence="1">
    <location>
        <begin position="38"/>
        <end position="62"/>
    </location>
</feature>
<name>A0A1Y3PGJ0_9BACI</name>